<sequence>MRLRELPSAVCDLLTGSRYGAVVALLLWLVDLAFSVAIVFKVPYTEIDWKAYMEQVALYIDGERDYTKIKGGTGPLVYPAGHVYIYSLLYKLTDNGENIFRAQMIFTGLYLATLALVFRSYIKAKAPLYAFPLVILSKRLHSIYMLRLFNDGFAIFVTYVAISVWQNQYWLLGAMIFSFGVSIKMNVLLFLPAVGVIMLQALGPKVFRAALYMLQVQIIVAYPFSSKFFLSYVTRAFQFNRVFLYKWTVNWRFIEEAVFLTPEFAQTLLLIHVVLLLGFIFTRWIKPSNMNLINIIQTLVFPTPRPIAVEHAIFAKMSPDFILKTLYTCNLIGVLCARSLHYQFYSWFAWSLPYLLSVTGWHPVVQYGIWLAEEWAWNVFPSTRLSSLVVVGTNAAIIIGVWFGTKKDALAQKGVAGAPVVPPEMSSISIKESPAPIISAPVSASTGTSHSASPSGNNPGMTKASMRDQKRRRASGR</sequence>
<evidence type="ECO:0000256" key="15">
    <source>
        <dbReference type="SAM" id="MobiDB-lite"/>
    </source>
</evidence>
<evidence type="ECO:0000313" key="16">
    <source>
        <dbReference type="EMBL" id="KAK7206289.1"/>
    </source>
</evidence>
<feature type="transmembrane region" description="Helical" evidence="14">
    <location>
        <begin position="99"/>
        <end position="122"/>
    </location>
</feature>
<evidence type="ECO:0000256" key="8">
    <source>
        <dbReference type="ARBA" id="ARBA00022824"/>
    </source>
</evidence>
<evidence type="ECO:0000256" key="5">
    <source>
        <dbReference type="ARBA" id="ARBA00022676"/>
    </source>
</evidence>
<evidence type="ECO:0000313" key="17">
    <source>
        <dbReference type="Proteomes" id="UP001498771"/>
    </source>
</evidence>
<dbReference type="PANTHER" id="PTHR12646">
    <property type="entry name" value="NOT56 - RELATED"/>
    <property type="match status" value="1"/>
</dbReference>
<evidence type="ECO:0000256" key="3">
    <source>
        <dbReference type="ARBA" id="ARBA00011964"/>
    </source>
</evidence>
<name>A0ABR1F8W4_9ASCO</name>
<comment type="subcellular location">
    <subcellularLocation>
        <location evidence="1 14">Endoplasmic reticulum membrane</location>
        <topology evidence="1 14">Multi-pass membrane protein</topology>
    </subcellularLocation>
</comment>
<dbReference type="Pfam" id="PF05208">
    <property type="entry name" value="ALG3"/>
    <property type="match status" value="1"/>
</dbReference>
<keyword evidence="10 14" id="KW-0472">Membrane</keyword>
<dbReference type="EC" id="2.4.1.258" evidence="3 14"/>
<comment type="catalytic activity">
    <reaction evidence="12 14">
        <text>an alpha-D-Man-(1-&gt;2)-alpha-D-Man-(1-&gt;2)-alpha-D-Man-(1-&gt;3)-[alpha-D-Man-(1-&gt;6)]-beta-D-Man-(1-&gt;4)-beta-D-GlcNAc-(1-&gt;4)-alpha-D-GlcNAc-diphospho-di-trans,poly-cis-dolichol + a di-trans,poly-cis-dolichyl beta-D-mannosyl phosphate = an alpha-D-Man-(1-&gt;2)-alpha-D-Man-(1-&gt;2)-alpha-D-Man-(1-&gt;3)-[alpha-D-Man-(1-&gt;3)-alpha-D-Man-(1-&gt;6)]-beta-D-Man-(1-&gt;4)-beta-D-GlcNAc-(1-&gt;4)-alpha-D-GlcNAc-diphospho-di-trans,poly-cis-dolichol + a di-trans,poly-cis-dolichyl phosphate + H(+)</text>
        <dbReference type="Rhea" id="RHEA:29527"/>
        <dbReference type="Rhea" id="RHEA-COMP:19498"/>
        <dbReference type="Rhea" id="RHEA-COMP:19501"/>
        <dbReference type="Rhea" id="RHEA-COMP:19516"/>
        <dbReference type="Rhea" id="RHEA-COMP:19517"/>
        <dbReference type="ChEBI" id="CHEBI:15378"/>
        <dbReference type="ChEBI" id="CHEBI:57683"/>
        <dbReference type="ChEBI" id="CHEBI:58211"/>
        <dbReference type="ChEBI" id="CHEBI:132515"/>
        <dbReference type="ChEBI" id="CHEBI:132516"/>
        <dbReference type="EC" id="2.4.1.258"/>
    </reaction>
    <physiologicalReaction direction="left-to-right" evidence="12 14">
        <dbReference type="Rhea" id="RHEA:29528"/>
    </physiologicalReaction>
</comment>
<comment type="caution">
    <text evidence="16">The sequence shown here is derived from an EMBL/GenBank/DDBJ whole genome shotgun (WGS) entry which is preliminary data.</text>
</comment>
<keyword evidence="9 14" id="KW-1133">Transmembrane helix</keyword>
<evidence type="ECO:0000256" key="1">
    <source>
        <dbReference type="ARBA" id="ARBA00004477"/>
    </source>
</evidence>
<dbReference type="InterPro" id="IPR007873">
    <property type="entry name" value="Glycosyltransferase_ALG3"/>
</dbReference>
<evidence type="ECO:0000256" key="14">
    <source>
        <dbReference type="RuleBase" id="RU364047"/>
    </source>
</evidence>
<reference evidence="16 17" key="1">
    <citation type="submission" date="2024-03" db="EMBL/GenBank/DDBJ databases">
        <title>Genome-scale model development and genomic sequencing of the oleaginous clade Lipomyces.</title>
        <authorList>
            <consortium name="Lawrence Berkeley National Laboratory"/>
            <person name="Czajka J.J."/>
            <person name="Han Y."/>
            <person name="Kim J."/>
            <person name="Mondo S.J."/>
            <person name="Hofstad B.A."/>
            <person name="Robles A."/>
            <person name="Haridas S."/>
            <person name="Riley R."/>
            <person name="LaButti K."/>
            <person name="Pangilinan J."/>
            <person name="Andreopoulos W."/>
            <person name="Lipzen A."/>
            <person name="Yan J."/>
            <person name="Wang M."/>
            <person name="Ng V."/>
            <person name="Grigoriev I.V."/>
            <person name="Spatafora J.W."/>
            <person name="Magnuson J.K."/>
            <person name="Baker S.E."/>
            <person name="Pomraning K.R."/>
        </authorList>
    </citation>
    <scope>NUCLEOTIDE SEQUENCE [LARGE SCALE GENOMIC DNA]</scope>
    <source>
        <strain evidence="16 17">Phaff 52-87</strain>
    </source>
</reference>
<feature type="compositionally biased region" description="Polar residues" evidence="15">
    <location>
        <begin position="442"/>
        <end position="460"/>
    </location>
</feature>
<feature type="transmembrane region" description="Helical" evidence="14">
    <location>
        <begin position="264"/>
        <end position="285"/>
    </location>
</feature>
<organism evidence="16 17">
    <name type="scientific">Myxozyma melibiosi</name>
    <dbReference type="NCBI Taxonomy" id="54550"/>
    <lineage>
        <taxon>Eukaryota</taxon>
        <taxon>Fungi</taxon>
        <taxon>Dikarya</taxon>
        <taxon>Ascomycota</taxon>
        <taxon>Saccharomycotina</taxon>
        <taxon>Lipomycetes</taxon>
        <taxon>Lipomycetales</taxon>
        <taxon>Lipomycetaceae</taxon>
        <taxon>Myxozyma</taxon>
    </lineage>
</organism>
<keyword evidence="17" id="KW-1185">Reference proteome</keyword>
<evidence type="ECO:0000256" key="2">
    <source>
        <dbReference type="ARBA" id="ARBA00004922"/>
    </source>
</evidence>
<gene>
    <name evidence="16" type="ORF">BZA70DRAFT_130233</name>
</gene>
<dbReference type="Proteomes" id="UP001498771">
    <property type="component" value="Unassembled WGS sequence"/>
</dbReference>
<evidence type="ECO:0000256" key="6">
    <source>
        <dbReference type="ARBA" id="ARBA00022679"/>
    </source>
</evidence>
<comment type="function">
    <text evidence="11 14">Dol-P-Man:Man(5)GlcNAc(2)-PP-Dol alpha-1,3-mannosyltransferase that operates in the biosynthetic pathway of dolichol-linked oligosaccharides, the glycan precursors employed in protein asparagine (N)-glycosylation. The assembly of dolichol-linked oligosaccharides begins on the cytosolic side of the endoplasmic reticulum membrane and finishes in its lumen. The sequential addition of sugars to dolichol pyrophosphate produces dolichol-linked oligosaccharides containing fourteen sugars, including two GlcNAcs, nine mannoses and three glucoses. Once assembled, the oligosaccharide is transferred from the lipid to nascent proteins by oligosaccharyltransferases. In the lumen of the endoplasmic reticulum, adds the first dolichyl beta-D-mannosyl phosphate derived mannose in an alpha-1,3 linkage to Man(5)GlcNAc(2)-PP-dolichol to produce Man(6)GlcNAc(2)-PP-dolichol.</text>
</comment>
<keyword evidence="6 14" id="KW-0808">Transferase</keyword>
<keyword evidence="8 14" id="KW-0256">Endoplasmic reticulum</keyword>
<dbReference type="RefSeq" id="XP_064769322.1">
    <property type="nucleotide sequence ID" value="XM_064909558.1"/>
</dbReference>
<evidence type="ECO:0000256" key="13">
    <source>
        <dbReference type="ARBA" id="ARBA00093457"/>
    </source>
</evidence>
<comment type="pathway">
    <text evidence="2 14">Protein modification; protein glycosylation.</text>
</comment>
<evidence type="ECO:0000256" key="12">
    <source>
        <dbReference type="ARBA" id="ARBA00049506"/>
    </source>
</evidence>
<dbReference type="PANTHER" id="PTHR12646:SF0">
    <property type="entry name" value="DOL-P-MAN:MAN(5)GLCNAC(2)-PP-DOL ALPHA-1,3-MANNOSYLTRANSFERASE"/>
    <property type="match status" value="1"/>
</dbReference>
<evidence type="ECO:0000256" key="10">
    <source>
        <dbReference type="ARBA" id="ARBA00023136"/>
    </source>
</evidence>
<feature type="region of interest" description="Disordered" evidence="15">
    <location>
        <begin position="439"/>
        <end position="477"/>
    </location>
</feature>
<evidence type="ECO:0000256" key="7">
    <source>
        <dbReference type="ARBA" id="ARBA00022692"/>
    </source>
</evidence>
<keyword evidence="5 14" id="KW-0328">Glycosyltransferase</keyword>
<feature type="transmembrane region" description="Helical" evidence="14">
    <location>
        <begin position="143"/>
        <end position="165"/>
    </location>
</feature>
<protein>
    <recommendedName>
        <fullName evidence="4 14">Dol-P-Man:Man(5)GlcNAc(2)-PP-Dol alpha-1,3-mannosyltransferase</fullName>
        <ecNumber evidence="3 14">2.4.1.258</ecNumber>
    </recommendedName>
    <alternativeName>
        <fullName evidence="14">Dol-P-Man-dependent alpha(1-3)-mannosyltransferase</fullName>
    </alternativeName>
</protein>
<keyword evidence="7 14" id="KW-0812">Transmembrane</keyword>
<dbReference type="EMBL" id="JBBJBU010000003">
    <property type="protein sequence ID" value="KAK7206289.1"/>
    <property type="molecule type" value="Genomic_DNA"/>
</dbReference>
<dbReference type="GeneID" id="90035070"/>
<feature type="transmembrane region" description="Helical" evidence="14">
    <location>
        <begin position="21"/>
        <end position="40"/>
    </location>
</feature>
<comment type="similarity">
    <text evidence="13">Belongs to the glycosyltransferase ALG3 family.</text>
</comment>
<evidence type="ECO:0000256" key="4">
    <source>
        <dbReference type="ARBA" id="ARBA00015561"/>
    </source>
</evidence>
<evidence type="ECO:0000256" key="9">
    <source>
        <dbReference type="ARBA" id="ARBA00022989"/>
    </source>
</evidence>
<accession>A0ABR1F8W4</accession>
<proteinExistence type="inferred from homology"/>
<feature type="transmembrane region" description="Helical" evidence="14">
    <location>
        <begin position="171"/>
        <end position="199"/>
    </location>
</feature>
<evidence type="ECO:0000256" key="11">
    <source>
        <dbReference type="ARBA" id="ARBA00044743"/>
    </source>
</evidence>
<feature type="transmembrane region" description="Helical" evidence="14">
    <location>
        <begin position="347"/>
        <end position="365"/>
    </location>
</feature>
<feature type="transmembrane region" description="Helical" evidence="14">
    <location>
        <begin position="385"/>
        <end position="403"/>
    </location>
</feature>